<reference evidence="1" key="1">
    <citation type="submission" date="2014-09" db="EMBL/GenBank/DDBJ databases">
        <authorList>
            <person name="Magalhaes I.L.F."/>
            <person name="Oliveira U."/>
            <person name="Santos F.R."/>
            <person name="Vidigal T.H.D.A."/>
            <person name="Brescovit A.D."/>
            <person name="Santos A.J."/>
        </authorList>
    </citation>
    <scope>NUCLEOTIDE SEQUENCE</scope>
    <source>
        <tissue evidence="1">Shoot tissue taken approximately 20 cm above the soil surface</tissue>
    </source>
</reference>
<evidence type="ECO:0000313" key="1">
    <source>
        <dbReference type="EMBL" id="JAD82625.1"/>
    </source>
</evidence>
<organism evidence="1">
    <name type="scientific">Arundo donax</name>
    <name type="common">Giant reed</name>
    <name type="synonym">Donax arundinaceus</name>
    <dbReference type="NCBI Taxonomy" id="35708"/>
    <lineage>
        <taxon>Eukaryota</taxon>
        <taxon>Viridiplantae</taxon>
        <taxon>Streptophyta</taxon>
        <taxon>Embryophyta</taxon>
        <taxon>Tracheophyta</taxon>
        <taxon>Spermatophyta</taxon>
        <taxon>Magnoliopsida</taxon>
        <taxon>Liliopsida</taxon>
        <taxon>Poales</taxon>
        <taxon>Poaceae</taxon>
        <taxon>PACMAD clade</taxon>
        <taxon>Arundinoideae</taxon>
        <taxon>Arundineae</taxon>
        <taxon>Arundo</taxon>
    </lineage>
</organism>
<protein>
    <submittedName>
        <fullName evidence="1">Uncharacterized protein</fullName>
    </submittedName>
</protein>
<name>A0A0A9DAH1_ARUDO</name>
<dbReference type="AlphaFoldDB" id="A0A0A9DAH1"/>
<sequence>MVRTLYKRMNTTQREMLIAIILKLCMIFAKYLSCKFQTGSYCS</sequence>
<accession>A0A0A9DAH1</accession>
<dbReference type="EMBL" id="GBRH01215270">
    <property type="protein sequence ID" value="JAD82625.1"/>
    <property type="molecule type" value="Transcribed_RNA"/>
</dbReference>
<reference evidence="1" key="2">
    <citation type="journal article" date="2015" name="Data Brief">
        <title>Shoot transcriptome of the giant reed, Arundo donax.</title>
        <authorList>
            <person name="Barrero R.A."/>
            <person name="Guerrero F.D."/>
            <person name="Moolhuijzen P."/>
            <person name="Goolsby J.A."/>
            <person name="Tidwell J."/>
            <person name="Bellgard S.E."/>
            <person name="Bellgard M.I."/>
        </authorList>
    </citation>
    <scope>NUCLEOTIDE SEQUENCE</scope>
    <source>
        <tissue evidence="1">Shoot tissue taken approximately 20 cm above the soil surface</tissue>
    </source>
</reference>
<proteinExistence type="predicted"/>